<feature type="transmembrane region" description="Helical" evidence="4">
    <location>
        <begin position="152"/>
        <end position="170"/>
    </location>
</feature>
<dbReference type="Proteomes" id="UP000238882">
    <property type="component" value="Unassembled WGS sequence"/>
</dbReference>
<keyword evidence="4" id="KW-0812">Transmembrane</keyword>
<keyword evidence="7" id="KW-1185">Reference proteome</keyword>
<keyword evidence="1" id="KW-0805">Transcription regulation</keyword>
<dbReference type="EMBL" id="MSCN01000001">
    <property type="protein sequence ID" value="PQJ79909.1"/>
    <property type="molecule type" value="Genomic_DNA"/>
</dbReference>
<keyword evidence="4" id="KW-0472">Membrane</keyword>
<evidence type="ECO:0000256" key="1">
    <source>
        <dbReference type="ARBA" id="ARBA00023015"/>
    </source>
</evidence>
<dbReference type="PANTHER" id="PTHR43280:SF2">
    <property type="entry name" value="HTH-TYPE TRANSCRIPTIONAL REGULATOR EXSA"/>
    <property type="match status" value="1"/>
</dbReference>
<feature type="transmembrane region" description="Helical" evidence="4">
    <location>
        <begin position="65"/>
        <end position="89"/>
    </location>
</feature>
<keyword evidence="2" id="KW-0238">DNA-binding</keyword>
<dbReference type="InterPro" id="IPR018060">
    <property type="entry name" value="HTH_AraC"/>
</dbReference>
<dbReference type="InterPro" id="IPR020449">
    <property type="entry name" value="Tscrpt_reg_AraC-type_HTH"/>
</dbReference>
<protein>
    <recommendedName>
        <fullName evidence="5">HTH araC/xylS-type domain-containing protein</fullName>
    </recommendedName>
</protein>
<dbReference type="SUPFAM" id="SSF46689">
    <property type="entry name" value="Homeodomain-like"/>
    <property type="match status" value="1"/>
</dbReference>
<dbReference type="InterPro" id="IPR009057">
    <property type="entry name" value="Homeodomain-like_sf"/>
</dbReference>
<gene>
    <name evidence="6" type="ORF">BTO18_12315</name>
</gene>
<dbReference type="Gene3D" id="1.10.10.60">
    <property type="entry name" value="Homeodomain-like"/>
    <property type="match status" value="2"/>
</dbReference>
<evidence type="ECO:0000313" key="6">
    <source>
        <dbReference type="EMBL" id="PQJ79909.1"/>
    </source>
</evidence>
<dbReference type="GO" id="GO:0003700">
    <property type="term" value="F:DNA-binding transcription factor activity"/>
    <property type="evidence" value="ECO:0007669"/>
    <property type="project" value="InterPro"/>
</dbReference>
<feature type="transmembrane region" description="Helical" evidence="4">
    <location>
        <begin position="191"/>
        <end position="212"/>
    </location>
</feature>
<dbReference type="OrthoDB" id="6283866at2"/>
<evidence type="ECO:0000256" key="3">
    <source>
        <dbReference type="ARBA" id="ARBA00023163"/>
    </source>
</evidence>
<organism evidence="6 7">
    <name type="scientific">Polaribacter porphyrae</name>
    <dbReference type="NCBI Taxonomy" id="1137780"/>
    <lineage>
        <taxon>Bacteria</taxon>
        <taxon>Pseudomonadati</taxon>
        <taxon>Bacteroidota</taxon>
        <taxon>Flavobacteriia</taxon>
        <taxon>Flavobacteriales</taxon>
        <taxon>Flavobacteriaceae</taxon>
    </lineage>
</organism>
<reference evidence="6 7" key="1">
    <citation type="submission" date="2016-12" db="EMBL/GenBank/DDBJ databases">
        <title>Trade-off between light-utilization and light-protection in marine flavobacteria.</title>
        <authorList>
            <person name="Kumagai Y."/>
            <person name="Yoshizawa S."/>
            <person name="Kogure K."/>
            <person name="Iwasaki W."/>
        </authorList>
    </citation>
    <scope>NUCLEOTIDE SEQUENCE [LARGE SCALE GENOMIC DNA]</scope>
    <source>
        <strain evidence="6 7">NBRC 108759</strain>
    </source>
</reference>
<sequence length="370" mass="43098">MLSFKQFLNIIILLGAIQGFITSFLLFRIKLNTKANTLLAWIILFISLACFNLYFIEAITLNTTFWVIIGAVLPLVIIMPIGPLIYFYVKATLNTNTAVNKGNRKHFYSVILDLFPYILSLFLIICSILGLLESNTFDWNNFIYQYNKYVDIPRWISLTAYIIITLKMIARFKVQNRNKEVYNWVRQFTMGFLIFSIIWLLHLIPYIIPYFSNKLLGAVGWYPVYMPLIVLIYWLGINGYIISFKHFKTAKKDKNLSNKIIVDTSKALENAMLIDELFLNPNLKLNDVVKHTKISQKIISEVLNQHLGKSFNEYVNGFRVEAFKKRLLENKDKNLTITGIAFECGFNSQATFQRTFKSMTNMTPKEFQQQ</sequence>
<feature type="transmembrane region" description="Helical" evidence="4">
    <location>
        <begin position="224"/>
        <end position="244"/>
    </location>
</feature>
<dbReference type="PRINTS" id="PR00032">
    <property type="entry name" value="HTHARAC"/>
</dbReference>
<dbReference type="PROSITE" id="PS01124">
    <property type="entry name" value="HTH_ARAC_FAMILY_2"/>
    <property type="match status" value="1"/>
</dbReference>
<feature type="transmembrane region" description="Helical" evidence="4">
    <location>
        <begin position="6"/>
        <end position="26"/>
    </location>
</feature>
<keyword evidence="4" id="KW-1133">Transmembrane helix</keyword>
<evidence type="ECO:0000256" key="2">
    <source>
        <dbReference type="ARBA" id="ARBA00023125"/>
    </source>
</evidence>
<feature type="transmembrane region" description="Helical" evidence="4">
    <location>
        <begin position="110"/>
        <end position="132"/>
    </location>
</feature>
<keyword evidence="3" id="KW-0804">Transcription</keyword>
<name>A0A2S7WQN3_9FLAO</name>
<proteinExistence type="predicted"/>
<comment type="caution">
    <text evidence="6">The sequence shown here is derived from an EMBL/GenBank/DDBJ whole genome shotgun (WGS) entry which is preliminary data.</text>
</comment>
<dbReference type="AlphaFoldDB" id="A0A2S7WQN3"/>
<dbReference type="SMART" id="SM00342">
    <property type="entry name" value="HTH_ARAC"/>
    <property type="match status" value="1"/>
</dbReference>
<dbReference type="GO" id="GO:0043565">
    <property type="term" value="F:sequence-specific DNA binding"/>
    <property type="evidence" value="ECO:0007669"/>
    <property type="project" value="InterPro"/>
</dbReference>
<evidence type="ECO:0000256" key="4">
    <source>
        <dbReference type="SAM" id="Phobius"/>
    </source>
</evidence>
<dbReference type="RefSeq" id="WP_105016507.1">
    <property type="nucleotide sequence ID" value="NZ_MSCN01000001.1"/>
</dbReference>
<dbReference type="PANTHER" id="PTHR43280">
    <property type="entry name" value="ARAC-FAMILY TRANSCRIPTIONAL REGULATOR"/>
    <property type="match status" value="1"/>
</dbReference>
<feature type="domain" description="HTH araC/xylS-type" evidence="5">
    <location>
        <begin position="268"/>
        <end position="370"/>
    </location>
</feature>
<evidence type="ECO:0000313" key="7">
    <source>
        <dbReference type="Proteomes" id="UP000238882"/>
    </source>
</evidence>
<dbReference type="Pfam" id="PF12833">
    <property type="entry name" value="HTH_18"/>
    <property type="match status" value="1"/>
</dbReference>
<evidence type="ECO:0000259" key="5">
    <source>
        <dbReference type="PROSITE" id="PS01124"/>
    </source>
</evidence>
<feature type="transmembrane region" description="Helical" evidence="4">
    <location>
        <begin position="38"/>
        <end position="59"/>
    </location>
</feature>
<accession>A0A2S7WQN3</accession>